<dbReference type="Pfam" id="PF00196">
    <property type="entry name" value="GerE"/>
    <property type="match status" value="1"/>
</dbReference>
<evidence type="ECO:0000256" key="1">
    <source>
        <dbReference type="ARBA" id="ARBA00023015"/>
    </source>
</evidence>
<dbReference type="Proteomes" id="UP000199628">
    <property type="component" value="Unassembled WGS sequence"/>
</dbReference>
<dbReference type="STRING" id="639004.SAMN04488239_104236"/>
<dbReference type="GO" id="GO:0003677">
    <property type="term" value="F:DNA binding"/>
    <property type="evidence" value="ECO:0007669"/>
    <property type="project" value="UniProtKB-KW"/>
</dbReference>
<keyword evidence="6" id="KW-1185">Reference proteome</keyword>
<gene>
    <name evidence="5" type="ORF">SAMN04488239_104236</name>
</gene>
<dbReference type="InterPro" id="IPR005143">
    <property type="entry name" value="TF_LuxR_autoind-bd_dom"/>
</dbReference>
<dbReference type="InterPro" id="IPR016032">
    <property type="entry name" value="Sig_transdc_resp-reg_C-effctor"/>
</dbReference>
<dbReference type="Pfam" id="PF03472">
    <property type="entry name" value="Autoind_bind"/>
    <property type="match status" value="1"/>
</dbReference>
<dbReference type="PRINTS" id="PR00038">
    <property type="entry name" value="HTHLUXR"/>
</dbReference>
<name>A0A1G6QU65_9RHOB</name>
<dbReference type="SMART" id="SM00421">
    <property type="entry name" value="HTH_LUXR"/>
    <property type="match status" value="1"/>
</dbReference>
<dbReference type="CDD" id="cd06170">
    <property type="entry name" value="LuxR_C_like"/>
    <property type="match status" value="1"/>
</dbReference>
<dbReference type="SUPFAM" id="SSF46894">
    <property type="entry name" value="C-terminal effector domain of the bipartite response regulators"/>
    <property type="match status" value="1"/>
</dbReference>
<dbReference type="PROSITE" id="PS00622">
    <property type="entry name" value="HTH_LUXR_1"/>
    <property type="match status" value="1"/>
</dbReference>
<dbReference type="RefSeq" id="WP_093029507.1">
    <property type="nucleotide sequence ID" value="NZ_FMZV01000004.1"/>
</dbReference>
<proteinExistence type="predicted"/>
<dbReference type="InterPro" id="IPR000792">
    <property type="entry name" value="Tscrpt_reg_LuxR_C"/>
</dbReference>
<dbReference type="GO" id="GO:0006355">
    <property type="term" value="P:regulation of DNA-templated transcription"/>
    <property type="evidence" value="ECO:0007669"/>
    <property type="project" value="InterPro"/>
</dbReference>
<keyword evidence="3" id="KW-0804">Transcription</keyword>
<dbReference type="PANTHER" id="PTHR44688:SF25">
    <property type="entry name" value="HTH LUXR-TYPE DOMAIN-CONTAINING PROTEIN"/>
    <property type="match status" value="1"/>
</dbReference>
<evidence type="ECO:0000313" key="6">
    <source>
        <dbReference type="Proteomes" id="UP000199628"/>
    </source>
</evidence>
<dbReference type="PANTHER" id="PTHR44688">
    <property type="entry name" value="DNA-BINDING TRANSCRIPTIONAL ACTIVATOR DEVR_DOSR"/>
    <property type="match status" value="1"/>
</dbReference>
<dbReference type="InterPro" id="IPR036693">
    <property type="entry name" value="TF_LuxR_autoind-bd_dom_sf"/>
</dbReference>
<dbReference type="SUPFAM" id="SSF75516">
    <property type="entry name" value="Pheromone-binding domain of LuxR-like quorum-sensing transcription factors"/>
    <property type="match status" value="1"/>
</dbReference>
<dbReference type="EMBL" id="FMZV01000004">
    <property type="protein sequence ID" value="SDC95969.1"/>
    <property type="molecule type" value="Genomic_DNA"/>
</dbReference>
<keyword evidence="1" id="KW-0805">Transcription regulation</keyword>
<dbReference type="AlphaFoldDB" id="A0A1G6QU65"/>
<organism evidence="5 6">
    <name type="scientific">Ruegeria marina</name>
    <dbReference type="NCBI Taxonomy" id="639004"/>
    <lineage>
        <taxon>Bacteria</taxon>
        <taxon>Pseudomonadati</taxon>
        <taxon>Pseudomonadota</taxon>
        <taxon>Alphaproteobacteria</taxon>
        <taxon>Rhodobacterales</taxon>
        <taxon>Roseobacteraceae</taxon>
        <taxon>Ruegeria</taxon>
    </lineage>
</organism>
<evidence type="ECO:0000259" key="4">
    <source>
        <dbReference type="PROSITE" id="PS50043"/>
    </source>
</evidence>
<dbReference type="Gene3D" id="3.30.450.80">
    <property type="entry name" value="Transcription factor LuxR-like, autoinducer-binding domain"/>
    <property type="match status" value="1"/>
</dbReference>
<keyword evidence="2" id="KW-0238">DNA-binding</keyword>
<reference evidence="6" key="1">
    <citation type="submission" date="2016-10" db="EMBL/GenBank/DDBJ databases">
        <authorList>
            <person name="Varghese N."/>
            <person name="Submissions S."/>
        </authorList>
    </citation>
    <scope>NUCLEOTIDE SEQUENCE [LARGE SCALE GENOMIC DNA]</scope>
    <source>
        <strain evidence="6">CGMCC 1.9108</strain>
    </source>
</reference>
<accession>A0A1G6QU65</accession>
<evidence type="ECO:0000313" key="5">
    <source>
        <dbReference type="EMBL" id="SDC95969.1"/>
    </source>
</evidence>
<dbReference type="OrthoDB" id="7692966at2"/>
<evidence type="ECO:0000256" key="3">
    <source>
        <dbReference type="ARBA" id="ARBA00023163"/>
    </source>
</evidence>
<dbReference type="Gene3D" id="1.10.10.10">
    <property type="entry name" value="Winged helix-like DNA-binding domain superfamily/Winged helix DNA-binding domain"/>
    <property type="match status" value="1"/>
</dbReference>
<sequence length="258" mass="28492">MRNISEFALDLLESLSHIFDDTARWDHVVGRLEGFGFRALNMGHFTPKTGVLHWARSSMSPQWLKVYAEGGYSDADLVLAQTIQGPECLYINLGVRMQQSNSATATALYTGMVEYGYQHTFSLVVPCPGNRAALVALFSDRSEAEEWMTEQTTGMRILATVIGTNLGPGSEDGQHPGHDLAPVLGTTAPLSRREQEVLYLLAEGMRNEQISTALGISEITVRTHLKSARDKLRAPTREAALVRAVQMGLLTDPTYRKR</sequence>
<dbReference type="InterPro" id="IPR036388">
    <property type="entry name" value="WH-like_DNA-bd_sf"/>
</dbReference>
<evidence type="ECO:0000256" key="2">
    <source>
        <dbReference type="ARBA" id="ARBA00023125"/>
    </source>
</evidence>
<protein>
    <submittedName>
        <fullName evidence="5">Transcriptional regulator, LuxR family</fullName>
    </submittedName>
</protein>
<dbReference type="PROSITE" id="PS50043">
    <property type="entry name" value="HTH_LUXR_2"/>
    <property type="match status" value="1"/>
</dbReference>
<feature type="domain" description="HTH luxR-type" evidence="4">
    <location>
        <begin position="183"/>
        <end position="248"/>
    </location>
</feature>